<dbReference type="InterPro" id="IPR052956">
    <property type="entry name" value="Mesenchyme-surface_protein"/>
</dbReference>
<feature type="region of interest" description="Disordered" evidence="1">
    <location>
        <begin position="31"/>
        <end position="51"/>
    </location>
</feature>
<name>A0ABT7WRR3_9GAMM</name>
<accession>A0ABT7WRR3</accession>
<dbReference type="PANTHER" id="PTHR46928:SF1">
    <property type="entry name" value="MESENCHYME-SPECIFIC CELL SURFACE GLYCOPROTEIN"/>
    <property type="match status" value="1"/>
</dbReference>
<dbReference type="Pfam" id="PF22494">
    <property type="entry name" value="choice_anch_I"/>
    <property type="match status" value="2"/>
</dbReference>
<gene>
    <name evidence="3" type="ORF">QTA56_13935</name>
</gene>
<evidence type="ECO:0000256" key="1">
    <source>
        <dbReference type="SAM" id="MobiDB-lite"/>
    </source>
</evidence>
<dbReference type="InterPro" id="IPR011048">
    <property type="entry name" value="Haem_d1_sf"/>
</dbReference>
<proteinExistence type="predicted"/>
<feature type="domain" description="Choice-of-anchor I" evidence="2">
    <location>
        <begin position="500"/>
        <end position="671"/>
    </location>
</feature>
<reference evidence="3" key="1">
    <citation type="submission" date="2023-06" db="EMBL/GenBank/DDBJ databases">
        <title>Two novel species of Acinetobacter isolated from motorbike repairing workshop in Vietnam.</title>
        <authorList>
            <person name="Le N.T.T."/>
        </authorList>
    </citation>
    <scope>NUCLEOTIDE SEQUENCE</scope>
    <source>
        <strain evidence="3">VNH17</strain>
    </source>
</reference>
<organism evidence="3 4">
    <name type="scientific">Acinetobacter thutiue</name>
    <dbReference type="NCBI Taxonomy" id="2998078"/>
    <lineage>
        <taxon>Bacteria</taxon>
        <taxon>Pseudomonadati</taxon>
        <taxon>Pseudomonadota</taxon>
        <taxon>Gammaproteobacteria</taxon>
        <taxon>Moraxellales</taxon>
        <taxon>Moraxellaceae</taxon>
        <taxon>Acinetobacter</taxon>
    </lineage>
</organism>
<feature type="domain" description="Choice-of-anchor I" evidence="2">
    <location>
        <begin position="72"/>
        <end position="367"/>
    </location>
</feature>
<evidence type="ECO:0000313" key="4">
    <source>
        <dbReference type="Proteomes" id="UP001168524"/>
    </source>
</evidence>
<dbReference type="NCBIfam" id="NF038117">
    <property type="entry name" value="choice_anch_I"/>
    <property type="match status" value="1"/>
</dbReference>
<sequence>MKFKISVLLTALLSVGMVGCEDDQDILPKEEVQPKPEVVEPKPEPKPEVEATPERIQLSLLGRYEAGAFGVSAAEIPAYDPATKRAFIVNAKAGALDVLDLSNPAQPVLLKSLTVTDIAAGATVNSVSIRQGIIAIAIEAGKKTDTGFVAFYQASHLSRLSYVPVGALPDMLTFSPDGQTVLVANEGEPSDDYQVDPEGSISVINVSDIHKPSVKTADFKAFNNQKEALLAKGVRIYGPNASVAQDLEPEYIAVSSDGKTAWASLQENNAIAVIDIATATVTSIEALGLKDHGLTDSSFKSMLDSSKNSSNGLDVSDFDGKKTVQDILIKAWSGLKGMYQPDSIAAYTAADNKTYLVSANEGDSRAWGETTVEYFGLTKPKDLEKNKLKRCDNDNSKGFVEEWRVKHLVHKDGFDRRCADDLPAHLRDLAAGAHLNPTVFGYCGATKGDAGDCRDDKQLGRLKVTWTQGYQTENGKPVYYSKAGDKIGVNGNPLTDYLMYDALYVLGGRSFSIWDTQNQVKIAYDSGDFIEQYLNSDQCKLGKDRKIPCKDWFNSNHEKGNTLGGRSSNKGPEPEGLTIGKIGNKQFLFLGLERMGGVMVFDVTQPKQPIFQDYLNTREIWDEADPSKNLSAHGDLGPEGLIFIAAKDSPNGKPMLIVGNEVSGSTAIYQVNTQ</sequence>
<dbReference type="InterPro" id="IPR055188">
    <property type="entry name" value="Choice_anch_I"/>
</dbReference>
<dbReference type="EMBL" id="JAUDZE010000007">
    <property type="protein sequence ID" value="MDN0015323.1"/>
    <property type="molecule type" value="Genomic_DNA"/>
</dbReference>
<evidence type="ECO:0000259" key="2">
    <source>
        <dbReference type="Pfam" id="PF22494"/>
    </source>
</evidence>
<dbReference type="PROSITE" id="PS51257">
    <property type="entry name" value="PROKAR_LIPOPROTEIN"/>
    <property type="match status" value="1"/>
</dbReference>
<evidence type="ECO:0000313" key="3">
    <source>
        <dbReference type="EMBL" id="MDN0015323.1"/>
    </source>
</evidence>
<protein>
    <submittedName>
        <fullName evidence="3">Choice-of-anchor I family protein</fullName>
    </submittedName>
</protein>
<comment type="caution">
    <text evidence="3">The sequence shown here is derived from an EMBL/GenBank/DDBJ whole genome shotgun (WGS) entry which is preliminary data.</text>
</comment>
<keyword evidence="4" id="KW-1185">Reference proteome</keyword>
<dbReference type="PANTHER" id="PTHR46928">
    <property type="entry name" value="MESENCHYME-SPECIFIC CELL SURFACE GLYCOPROTEIN"/>
    <property type="match status" value="1"/>
</dbReference>
<dbReference type="Gene3D" id="2.130.10.10">
    <property type="entry name" value="YVTN repeat-like/Quinoprotein amine dehydrogenase"/>
    <property type="match status" value="1"/>
</dbReference>
<dbReference type="SUPFAM" id="SSF51004">
    <property type="entry name" value="C-terminal (heme d1) domain of cytochrome cd1-nitrite reductase"/>
    <property type="match status" value="1"/>
</dbReference>
<dbReference type="RefSeq" id="WP_267981612.1">
    <property type="nucleotide sequence ID" value="NZ_JAPQKF010000007.1"/>
</dbReference>
<dbReference type="InterPro" id="IPR015943">
    <property type="entry name" value="WD40/YVTN_repeat-like_dom_sf"/>
</dbReference>
<dbReference type="Proteomes" id="UP001168524">
    <property type="component" value="Unassembled WGS sequence"/>
</dbReference>